<feature type="domain" description="Calcineurin-like phosphoesterase" evidence="1">
    <location>
        <begin position="44"/>
        <end position="220"/>
    </location>
</feature>
<gene>
    <name evidence="3" type="primary">yfgL</name>
    <name evidence="3" type="ORF">NCTC11343_02957</name>
</gene>
<proteinExistence type="predicted"/>
<dbReference type="Pfam" id="PF13360">
    <property type="entry name" value="PQQ_2"/>
    <property type="match status" value="3"/>
</dbReference>
<feature type="domain" description="Pyrrolo-quinoline quinone repeat" evidence="2">
    <location>
        <begin position="560"/>
        <end position="634"/>
    </location>
</feature>
<keyword evidence="3" id="KW-0449">Lipoprotein</keyword>
<dbReference type="SUPFAM" id="SSF50998">
    <property type="entry name" value="Quinoprotein alcohol dehydrogenase-like"/>
    <property type="match status" value="1"/>
</dbReference>
<dbReference type="Gene3D" id="2.40.10.480">
    <property type="match status" value="1"/>
</dbReference>
<evidence type="ECO:0000259" key="2">
    <source>
        <dbReference type="Pfam" id="PF13360"/>
    </source>
</evidence>
<dbReference type="InterPro" id="IPR002372">
    <property type="entry name" value="PQQ_rpt_dom"/>
</dbReference>
<dbReference type="Pfam" id="PF00149">
    <property type="entry name" value="Metallophos"/>
    <property type="match status" value="1"/>
</dbReference>
<reference evidence="3 4" key="1">
    <citation type="submission" date="2018-06" db="EMBL/GenBank/DDBJ databases">
        <authorList>
            <consortium name="Pathogen Informatics"/>
            <person name="Doyle S."/>
        </authorList>
    </citation>
    <scope>NUCLEOTIDE SEQUENCE [LARGE SCALE GENOMIC DNA]</scope>
    <source>
        <strain evidence="3 4">NCTC11343</strain>
    </source>
</reference>
<organism evidence="3 4">
    <name type="scientific">Sphingobacterium multivorum</name>
    <dbReference type="NCBI Taxonomy" id="28454"/>
    <lineage>
        <taxon>Bacteria</taxon>
        <taxon>Pseudomonadati</taxon>
        <taxon>Bacteroidota</taxon>
        <taxon>Sphingobacteriia</taxon>
        <taxon>Sphingobacteriales</taxon>
        <taxon>Sphingobacteriaceae</taxon>
        <taxon>Sphingobacterium</taxon>
    </lineage>
</organism>
<dbReference type="AlphaFoldDB" id="A0A2X2JJG7"/>
<dbReference type="EMBL" id="UAUU01000009">
    <property type="protein sequence ID" value="SPZ87515.1"/>
    <property type="molecule type" value="Genomic_DNA"/>
</dbReference>
<sequence>MQYHFCFMHKNAIFKKTLRMRFPIITFFIALSCVFNVAIAQQSFKFAHVTDTHVGGATGEEDLRRTVKDLNTLKDIDFVIVSGDITEFGADHELKLAKRILDSLQLPWYVIPGNHDGNWSENGANTFRTVFGGETFFFKHKGYAFIGTNSGPNMRMSPGQIPRENLVWMDSIFAANPDKQLPLIYINHYPQDSSLNNWFDALKRVKTRNVQLALCGHGHANKLYDWEGIPGVMGRSNLRANKAVGGYNIVTIADGKASYQERNPGVGMQEKPWVVVPMFDHHYENETISYPRPSYAVNAKYADQVKVNWTFEDASDIGAGLAVYKNSVITSNTVGDIFALDLKTGKKLWAYRTGGKVYSTPAVWKGIVVAGSSDHAIYAVDAGNGKLLWKVETEKAVLGSPLLHDGMAFIGGSDGKFRALDIKTGAVKWSFDQVKGFVSTLPTYYLGNVIFGSWSNGFYALDAKTGKLSWEWNNGQANRMFSAAACNPVGVNNRVFVVAPDRFMTALDANNGAVIWREKKDTIRVRESMGLAADDKLVYVKTMDGDLLGISVAGDRMDVAWKSKLKLPYELTPSAIISNGKLVFVPSHSGLLSGVDAKTGAVVWQYKISNGMVNPVALNGRNTVIASTMDGKIVSLQF</sequence>
<dbReference type="InterPro" id="IPR018391">
    <property type="entry name" value="PQQ_b-propeller_rpt"/>
</dbReference>
<evidence type="ECO:0000313" key="3">
    <source>
        <dbReference type="EMBL" id="SPZ87515.1"/>
    </source>
</evidence>
<dbReference type="SUPFAM" id="SSF56300">
    <property type="entry name" value="Metallo-dependent phosphatases"/>
    <property type="match status" value="1"/>
</dbReference>
<dbReference type="Proteomes" id="UP000251241">
    <property type="component" value="Unassembled WGS sequence"/>
</dbReference>
<dbReference type="Gene3D" id="3.60.21.10">
    <property type="match status" value="1"/>
</dbReference>
<dbReference type="SMART" id="SM00564">
    <property type="entry name" value="PQQ"/>
    <property type="match status" value="6"/>
</dbReference>
<feature type="domain" description="Pyrrolo-quinoline quinone repeat" evidence="2">
    <location>
        <begin position="308"/>
        <end position="430"/>
    </location>
</feature>
<dbReference type="PANTHER" id="PTHR34512">
    <property type="entry name" value="CELL SURFACE PROTEIN"/>
    <property type="match status" value="1"/>
</dbReference>
<evidence type="ECO:0000313" key="4">
    <source>
        <dbReference type="Proteomes" id="UP000251241"/>
    </source>
</evidence>
<evidence type="ECO:0000259" key="1">
    <source>
        <dbReference type="Pfam" id="PF00149"/>
    </source>
</evidence>
<dbReference type="Gene3D" id="2.130.10.10">
    <property type="entry name" value="YVTN repeat-like/Quinoprotein amine dehydrogenase"/>
    <property type="match status" value="1"/>
</dbReference>
<dbReference type="PANTHER" id="PTHR34512:SF30">
    <property type="entry name" value="OUTER MEMBRANE PROTEIN ASSEMBLY FACTOR BAMB"/>
    <property type="match status" value="1"/>
</dbReference>
<accession>A0A2X2JJG7</accession>
<dbReference type="GO" id="GO:0016787">
    <property type="term" value="F:hydrolase activity"/>
    <property type="evidence" value="ECO:0007669"/>
    <property type="project" value="InterPro"/>
</dbReference>
<feature type="domain" description="Pyrrolo-quinoline quinone repeat" evidence="2">
    <location>
        <begin position="449"/>
        <end position="553"/>
    </location>
</feature>
<protein>
    <submittedName>
        <fullName evidence="3">Lipoprotein yfgL</fullName>
    </submittedName>
</protein>
<dbReference type="InterPro" id="IPR015943">
    <property type="entry name" value="WD40/YVTN_repeat-like_dom_sf"/>
</dbReference>
<dbReference type="InterPro" id="IPR004843">
    <property type="entry name" value="Calcineurin-like_PHP"/>
</dbReference>
<dbReference type="InterPro" id="IPR029052">
    <property type="entry name" value="Metallo-depent_PP-like"/>
</dbReference>
<name>A0A2X2JJG7_SPHMU</name>
<dbReference type="InterPro" id="IPR011047">
    <property type="entry name" value="Quinoprotein_ADH-like_sf"/>
</dbReference>